<keyword evidence="4" id="KW-1185">Reference proteome</keyword>
<proteinExistence type="predicted"/>
<accession>A0ABS8NEM2</accession>
<keyword evidence="1" id="KW-0812">Transmembrane</keyword>
<feature type="domain" description="Peptidase C39-like" evidence="2">
    <location>
        <begin position="128"/>
        <end position="249"/>
    </location>
</feature>
<feature type="transmembrane region" description="Helical" evidence="1">
    <location>
        <begin position="88"/>
        <end position="110"/>
    </location>
</feature>
<feature type="transmembrane region" description="Helical" evidence="1">
    <location>
        <begin position="28"/>
        <end position="49"/>
    </location>
</feature>
<evidence type="ECO:0000259" key="2">
    <source>
        <dbReference type="Pfam" id="PF13529"/>
    </source>
</evidence>
<gene>
    <name evidence="3" type="ORF">LOC71_06890</name>
</gene>
<keyword evidence="1" id="KW-0472">Membrane</keyword>
<evidence type="ECO:0000313" key="4">
    <source>
        <dbReference type="Proteomes" id="UP001430306"/>
    </source>
</evidence>
<evidence type="ECO:0000313" key="3">
    <source>
        <dbReference type="EMBL" id="MCC9641995.1"/>
    </source>
</evidence>
<dbReference type="Gene3D" id="3.90.70.10">
    <property type="entry name" value="Cysteine proteinases"/>
    <property type="match status" value="1"/>
</dbReference>
<sequence length="275" mass="30264">MSMLSLVAALFAWKVAYSDKGQRVILMLSVSTLAMIYFLFYGSGQLFWAKWVPDSAAIIYTNFASIFAALAAGWALRLPNTPMWRRAGLSFFLACASVAAIFWPLLSVAIRPAPNGGSEWKNGVAMQTSWATCSPAAAATFLNAEGISVDESQMIPLCLTDSSGTPTLGLYRGIKLLAERNRAEVEVLDESLDELWSKNDFPVLMAVELPYGVEDRRYADQWGWIPGMGHSVVALGIREDGQRMLVGDPSIGLEEWSKDDLDVLWHGNGIRLHRP</sequence>
<dbReference type="InterPro" id="IPR039564">
    <property type="entry name" value="Peptidase_C39-like"/>
</dbReference>
<dbReference type="Pfam" id="PF13529">
    <property type="entry name" value="Peptidase_C39_2"/>
    <property type="match status" value="1"/>
</dbReference>
<evidence type="ECO:0000256" key="1">
    <source>
        <dbReference type="SAM" id="Phobius"/>
    </source>
</evidence>
<protein>
    <submittedName>
        <fullName evidence="3">C39 family peptidase</fullName>
    </submittedName>
</protein>
<reference evidence="3" key="1">
    <citation type="submission" date="2021-11" db="EMBL/GenBank/DDBJ databases">
        <title>Genome sequence.</title>
        <authorList>
            <person name="Sun Q."/>
        </authorList>
    </citation>
    <scope>NUCLEOTIDE SEQUENCE</scope>
    <source>
        <strain evidence="3">JC740</strain>
    </source>
</reference>
<keyword evidence="1" id="KW-1133">Transmembrane helix</keyword>
<organism evidence="3 4">
    <name type="scientific">Rhodopirellula halodulae</name>
    <dbReference type="NCBI Taxonomy" id="2894198"/>
    <lineage>
        <taxon>Bacteria</taxon>
        <taxon>Pseudomonadati</taxon>
        <taxon>Planctomycetota</taxon>
        <taxon>Planctomycetia</taxon>
        <taxon>Pirellulales</taxon>
        <taxon>Pirellulaceae</taxon>
        <taxon>Rhodopirellula</taxon>
    </lineage>
</organism>
<dbReference type="CDD" id="cd02423">
    <property type="entry name" value="Peptidase_C39G"/>
    <property type="match status" value="1"/>
</dbReference>
<comment type="caution">
    <text evidence="3">The sequence shown here is derived from an EMBL/GenBank/DDBJ whole genome shotgun (WGS) entry which is preliminary data.</text>
</comment>
<dbReference type="Proteomes" id="UP001430306">
    <property type="component" value="Unassembled WGS sequence"/>
</dbReference>
<feature type="transmembrane region" description="Helical" evidence="1">
    <location>
        <begin position="56"/>
        <end position="76"/>
    </location>
</feature>
<name>A0ABS8NEM2_9BACT</name>
<dbReference type="EMBL" id="JAJKFW010000014">
    <property type="protein sequence ID" value="MCC9641995.1"/>
    <property type="molecule type" value="Genomic_DNA"/>
</dbReference>